<dbReference type="KEGG" id="cvn:111110047"/>
<keyword evidence="7 14" id="KW-0276">Fatty acid metabolism</keyword>
<feature type="transmembrane region" description="Helical" evidence="14">
    <location>
        <begin position="152"/>
        <end position="174"/>
    </location>
</feature>
<feature type="transmembrane region" description="Helical" evidence="14">
    <location>
        <begin position="21"/>
        <end position="41"/>
    </location>
</feature>
<feature type="transmembrane region" description="Helical" evidence="14">
    <location>
        <begin position="87"/>
        <end position="105"/>
    </location>
</feature>
<comment type="function">
    <text evidence="14">Catalyzes the third of the four reactions of the long-chain fatty acids elongation cycle. This endoplasmic reticulum-bound enzymatic process, allows the addition of two carbons to the chain of long- and very long-chain fatty acids/VLCFAs per cycle. This enzyme catalyzes the dehydration of the 3-hydroxyacyl-CoA intermediate into trans-2,3-enoyl-CoA, within each cycle of fatty acid elongation. Thereby, it participates to the production of VLCFAs of different chain lengths that are involved in multiple biological processes as precursors of membrane lipids and lipid mediators.</text>
</comment>
<keyword evidence="5 14" id="KW-0444">Lipid biosynthesis</keyword>
<evidence type="ECO:0000256" key="11">
    <source>
        <dbReference type="ARBA" id="ARBA00023160"/>
    </source>
</evidence>
<organism evidence="15 16">
    <name type="scientific">Crassostrea virginica</name>
    <name type="common">Eastern oyster</name>
    <dbReference type="NCBI Taxonomy" id="6565"/>
    <lineage>
        <taxon>Eukaryota</taxon>
        <taxon>Metazoa</taxon>
        <taxon>Spiralia</taxon>
        <taxon>Lophotrochozoa</taxon>
        <taxon>Mollusca</taxon>
        <taxon>Bivalvia</taxon>
        <taxon>Autobranchia</taxon>
        <taxon>Pteriomorphia</taxon>
        <taxon>Ostreida</taxon>
        <taxon>Ostreoidea</taxon>
        <taxon>Ostreidae</taxon>
        <taxon>Crassostrea</taxon>
    </lineage>
</organism>
<evidence type="ECO:0000256" key="7">
    <source>
        <dbReference type="ARBA" id="ARBA00022832"/>
    </source>
</evidence>
<dbReference type="Proteomes" id="UP000694844">
    <property type="component" value="Chromosome 1"/>
</dbReference>
<evidence type="ECO:0000313" key="16">
    <source>
        <dbReference type="RefSeq" id="XP_022302089.1"/>
    </source>
</evidence>
<evidence type="ECO:0000256" key="10">
    <source>
        <dbReference type="ARBA" id="ARBA00023136"/>
    </source>
</evidence>
<evidence type="ECO:0000256" key="1">
    <source>
        <dbReference type="ARBA" id="ARBA00004141"/>
    </source>
</evidence>
<comment type="similarity">
    <text evidence="3 14">Belongs to the very long-chain fatty acids dehydratase HACD family.</text>
</comment>
<dbReference type="GO" id="GO:0030497">
    <property type="term" value="P:fatty acid elongation"/>
    <property type="evidence" value="ECO:0007669"/>
    <property type="project" value="TreeGrafter"/>
</dbReference>
<evidence type="ECO:0000256" key="5">
    <source>
        <dbReference type="ARBA" id="ARBA00022516"/>
    </source>
</evidence>
<dbReference type="GO" id="GO:0005789">
    <property type="term" value="C:endoplasmic reticulum membrane"/>
    <property type="evidence" value="ECO:0007669"/>
    <property type="project" value="UniProtKB-SubCell"/>
</dbReference>
<dbReference type="Pfam" id="PF04387">
    <property type="entry name" value="PTPLA"/>
    <property type="match status" value="1"/>
</dbReference>
<evidence type="ECO:0000256" key="9">
    <source>
        <dbReference type="ARBA" id="ARBA00023098"/>
    </source>
</evidence>
<dbReference type="PANTHER" id="PTHR11035">
    <property type="entry name" value="VERY-LONG-CHAIN (3R)-3-HYDROXYACYL-COA DEHYDRATASE"/>
    <property type="match status" value="1"/>
</dbReference>
<keyword evidence="8 14" id="KW-1133">Transmembrane helix</keyword>
<evidence type="ECO:0000256" key="12">
    <source>
        <dbReference type="ARBA" id="ARBA00023239"/>
    </source>
</evidence>
<keyword evidence="11 14" id="KW-0275">Fatty acid biosynthesis</keyword>
<protein>
    <recommendedName>
        <fullName evidence="4 14">Very-long-chain (3R)-3-hydroxyacyl-CoA dehydratase</fullName>
        <ecNumber evidence="4 14">4.2.1.134</ecNumber>
    </recommendedName>
</protein>
<keyword evidence="10 14" id="KW-0472">Membrane</keyword>
<feature type="transmembrane region" description="Helical" evidence="14">
    <location>
        <begin position="194"/>
        <end position="216"/>
    </location>
</feature>
<proteinExistence type="inferred from homology"/>
<name>A0A8B8BH01_CRAVI</name>
<evidence type="ECO:0000313" key="15">
    <source>
        <dbReference type="Proteomes" id="UP000694844"/>
    </source>
</evidence>
<keyword evidence="6 14" id="KW-0812">Transmembrane</keyword>
<keyword evidence="14" id="KW-0256">Endoplasmic reticulum</keyword>
<dbReference type="EC" id="4.2.1.134" evidence="4 14"/>
<dbReference type="InterPro" id="IPR007482">
    <property type="entry name" value="Tyr_Pase-like_PTPLA"/>
</dbReference>
<evidence type="ECO:0000256" key="14">
    <source>
        <dbReference type="RuleBase" id="RU363109"/>
    </source>
</evidence>
<keyword evidence="15" id="KW-1185">Reference proteome</keyword>
<evidence type="ECO:0000256" key="3">
    <source>
        <dbReference type="ARBA" id="ARBA00007811"/>
    </source>
</evidence>
<gene>
    <name evidence="16" type="primary">LOC111110047</name>
</gene>
<dbReference type="GO" id="GO:0102158">
    <property type="term" value="F:very-long-chain (3R)-3-hydroxyacyl-CoA dehydratase activity"/>
    <property type="evidence" value="ECO:0007669"/>
    <property type="project" value="UniProtKB-EC"/>
</dbReference>
<dbReference type="UniPathway" id="UPA00094"/>
<evidence type="ECO:0000256" key="4">
    <source>
        <dbReference type="ARBA" id="ARBA00013122"/>
    </source>
</evidence>
<dbReference type="GO" id="GO:0042761">
    <property type="term" value="P:very long-chain fatty acid biosynthetic process"/>
    <property type="evidence" value="ECO:0007669"/>
    <property type="project" value="TreeGrafter"/>
</dbReference>
<comment type="pathway">
    <text evidence="2 14">Lipid metabolism; fatty acid biosynthesis.</text>
</comment>
<accession>A0A8B8BH01</accession>
<dbReference type="PANTHER" id="PTHR11035:SF3">
    <property type="entry name" value="VERY-LONG-CHAIN (3R)-3-HYDROXYACYL-COA DEHYDRATASE"/>
    <property type="match status" value="1"/>
</dbReference>
<evidence type="ECO:0000256" key="2">
    <source>
        <dbReference type="ARBA" id="ARBA00005194"/>
    </source>
</evidence>
<dbReference type="GeneID" id="111110047"/>
<reference evidence="15" key="1">
    <citation type="submission" date="2024-06" db="UniProtKB">
        <authorList>
            <consortium name="RefSeq"/>
        </authorList>
    </citation>
    <scope>NUCLEOTIDE SEQUENCE [LARGE SCALE GENOMIC DNA]</scope>
</reference>
<dbReference type="AlphaFoldDB" id="A0A8B8BH01"/>
<dbReference type="OrthoDB" id="46988at2759"/>
<evidence type="ECO:0000256" key="13">
    <source>
        <dbReference type="ARBA" id="ARBA00036671"/>
    </source>
</evidence>
<sequence length="236" mass="26854">MATKGGKKVPAQSTDNGGGLSVAYLVAYNVLQMIGWTLLMFKLVYHMVMEQTVVGLYDEVSTFLNIFQTAAVLEILHCALGLVKSNVVLTAFQVFSRVFLTWAITYSVPSSQTSYGVFLFITAWTITEIIRYSFYFFNLLGGVPAIIVWCRYTFFIVLYPIGVTGELITVYSSLKEVQAKKLYFLQLPNAANVAFNYYYFLIFFMIMYIPIFPQLYTHMLAQRKKVLGKVDKPKSQ</sequence>
<evidence type="ECO:0000256" key="8">
    <source>
        <dbReference type="ARBA" id="ARBA00022989"/>
    </source>
</evidence>
<dbReference type="GO" id="GO:0030148">
    <property type="term" value="P:sphingolipid biosynthetic process"/>
    <property type="evidence" value="ECO:0007669"/>
    <property type="project" value="TreeGrafter"/>
</dbReference>
<evidence type="ECO:0000256" key="6">
    <source>
        <dbReference type="ARBA" id="ARBA00022692"/>
    </source>
</evidence>
<comment type="subcellular location">
    <subcellularLocation>
        <location evidence="14">Endoplasmic reticulum membrane</location>
        <topology evidence="14">Multi-pass membrane protein</topology>
    </subcellularLocation>
    <subcellularLocation>
        <location evidence="1">Membrane</location>
        <topology evidence="1">Multi-pass membrane protein</topology>
    </subcellularLocation>
</comment>
<comment type="catalytic activity">
    <reaction evidence="13 14">
        <text>a very-long-chain (3R)-3-hydroxyacyl-CoA = a very-long-chain (2E)-enoyl-CoA + H2O</text>
        <dbReference type="Rhea" id="RHEA:45812"/>
        <dbReference type="ChEBI" id="CHEBI:15377"/>
        <dbReference type="ChEBI" id="CHEBI:83728"/>
        <dbReference type="ChEBI" id="CHEBI:85440"/>
        <dbReference type="EC" id="4.2.1.134"/>
    </reaction>
</comment>
<feature type="transmembrane region" description="Helical" evidence="14">
    <location>
        <begin position="117"/>
        <end position="140"/>
    </location>
</feature>
<keyword evidence="9 14" id="KW-0443">Lipid metabolism</keyword>
<reference evidence="16" key="2">
    <citation type="submission" date="2025-08" db="UniProtKB">
        <authorList>
            <consortium name="RefSeq"/>
        </authorList>
    </citation>
    <scope>IDENTIFICATION</scope>
    <source>
        <tissue evidence="16">Whole sample</tissue>
    </source>
</reference>
<keyword evidence="12 14" id="KW-0456">Lyase</keyword>
<dbReference type="RefSeq" id="XP_022302089.1">
    <property type="nucleotide sequence ID" value="XM_022446381.1"/>
</dbReference>